<dbReference type="PANTHER" id="PTHR44051:SF8">
    <property type="entry name" value="GLUTATHIONE S-TRANSFERASE GSTA"/>
    <property type="match status" value="1"/>
</dbReference>
<dbReference type="InterPro" id="IPR004045">
    <property type="entry name" value="Glutathione_S-Trfase_N"/>
</dbReference>
<dbReference type="AlphaFoldDB" id="A0A437GTZ5"/>
<dbReference type="SFLD" id="SFLDG00358">
    <property type="entry name" value="Main_(cytGST)"/>
    <property type="match status" value="1"/>
</dbReference>
<accession>A0A437GTZ5</accession>
<proteinExistence type="predicted"/>
<dbReference type="Pfam" id="PF13409">
    <property type="entry name" value="GST_N_2"/>
    <property type="match status" value="1"/>
</dbReference>
<feature type="domain" description="GST N-terminal" evidence="1">
    <location>
        <begin position="1"/>
        <end position="83"/>
    </location>
</feature>
<dbReference type="SUPFAM" id="SSF52833">
    <property type="entry name" value="Thioredoxin-like"/>
    <property type="match status" value="1"/>
</dbReference>
<dbReference type="SUPFAM" id="SSF47616">
    <property type="entry name" value="GST C-terminal domain-like"/>
    <property type="match status" value="1"/>
</dbReference>
<dbReference type="InterPro" id="IPR036249">
    <property type="entry name" value="Thioredoxin-like_sf"/>
</dbReference>
<dbReference type="Pfam" id="PF00043">
    <property type="entry name" value="GST_C"/>
    <property type="match status" value="1"/>
</dbReference>
<dbReference type="InterPro" id="IPR010987">
    <property type="entry name" value="Glutathione-S-Trfase_C-like"/>
</dbReference>
<dbReference type="PANTHER" id="PTHR44051">
    <property type="entry name" value="GLUTATHIONE S-TRANSFERASE-RELATED"/>
    <property type="match status" value="1"/>
</dbReference>
<organism evidence="3 4">
    <name type="scientific">Croceicoccus ponticola</name>
    <dbReference type="NCBI Taxonomy" id="2217664"/>
    <lineage>
        <taxon>Bacteria</taxon>
        <taxon>Pseudomonadati</taxon>
        <taxon>Pseudomonadota</taxon>
        <taxon>Alphaproteobacteria</taxon>
        <taxon>Sphingomonadales</taxon>
        <taxon>Erythrobacteraceae</taxon>
        <taxon>Croceicoccus</taxon>
    </lineage>
</organism>
<evidence type="ECO:0000259" key="2">
    <source>
        <dbReference type="PROSITE" id="PS50405"/>
    </source>
</evidence>
<dbReference type="OrthoDB" id="5293590at2"/>
<gene>
    <name evidence="3" type="ORF">EKN06_15250</name>
</gene>
<keyword evidence="4" id="KW-1185">Reference proteome</keyword>
<feature type="domain" description="GST C-terminal" evidence="2">
    <location>
        <begin position="88"/>
        <end position="222"/>
    </location>
</feature>
<protein>
    <submittedName>
        <fullName evidence="3">Glutathione S-transferase family protein</fullName>
    </submittedName>
</protein>
<dbReference type="GO" id="GO:0016740">
    <property type="term" value="F:transferase activity"/>
    <property type="evidence" value="ECO:0007669"/>
    <property type="project" value="UniProtKB-KW"/>
</dbReference>
<name>A0A437GTZ5_9SPHN</name>
<dbReference type="Proteomes" id="UP000283003">
    <property type="component" value="Unassembled WGS sequence"/>
</dbReference>
<dbReference type="SFLD" id="SFLDS00019">
    <property type="entry name" value="Glutathione_Transferase_(cytos"/>
    <property type="match status" value="1"/>
</dbReference>
<dbReference type="Gene3D" id="3.40.30.10">
    <property type="entry name" value="Glutaredoxin"/>
    <property type="match status" value="1"/>
</dbReference>
<dbReference type="PROSITE" id="PS50404">
    <property type="entry name" value="GST_NTER"/>
    <property type="match status" value="1"/>
</dbReference>
<dbReference type="PROSITE" id="PS50405">
    <property type="entry name" value="GST_CTER"/>
    <property type="match status" value="1"/>
</dbReference>
<dbReference type="InterPro" id="IPR040079">
    <property type="entry name" value="Glutathione_S-Trfase"/>
</dbReference>
<dbReference type="Gene3D" id="1.20.1050.10">
    <property type="match status" value="1"/>
</dbReference>
<comment type="caution">
    <text evidence="3">The sequence shown here is derived from an EMBL/GenBank/DDBJ whole genome shotgun (WGS) entry which is preliminary data.</text>
</comment>
<sequence>MIFYDFDLFAPSPWVVWMFAQEKGIKFERKVIDLLARENRRAPFITDVNPLGELPAIVLDDGTALTEITAICEYLEDIQPDPPLIGSTPLERVETRMWVRRIDQKIAEPLGEGFSTEEGREFFESDKANGLQVTKTVLPAEAAPVLKAKAREKIVWISDFLKGRQWVCGDRFSLADIFLYCYLQFGEHHGQPIPEEAGWARDFFDRMKSRPTAWQGEAGSLD</sequence>
<evidence type="ECO:0000259" key="1">
    <source>
        <dbReference type="PROSITE" id="PS50404"/>
    </source>
</evidence>
<reference evidence="3 4" key="1">
    <citation type="submission" date="2018-12" db="EMBL/GenBank/DDBJ databases">
        <title>Croceicoccus ponticola sp. nov., a lipolytic bacterium isolated from seawater.</title>
        <authorList>
            <person name="Yoon J.-H."/>
        </authorList>
    </citation>
    <scope>NUCLEOTIDE SEQUENCE [LARGE SCALE GENOMIC DNA]</scope>
    <source>
        <strain evidence="3 4">GM-16</strain>
    </source>
</reference>
<dbReference type="InterPro" id="IPR004046">
    <property type="entry name" value="GST_C"/>
</dbReference>
<dbReference type="InterPro" id="IPR036282">
    <property type="entry name" value="Glutathione-S-Trfase_C_sf"/>
</dbReference>
<evidence type="ECO:0000313" key="4">
    <source>
        <dbReference type="Proteomes" id="UP000283003"/>
    </source>
</evidence>
<keyword evidence="3" id="KW-0808">Transferase</keyword>
<evidence type="ECO:0000313" key="3">
    <source>
        <dbReference type="EMBL" id="RVQ64598.1"/>
    </source>
</evidence>
<dbReference type="RefSeq" id="WP_127613770.1">
    <property type="nucleotide sequence ID" value="NZ_RXOL01000013.1"/>
</dbReference>
<dbReference type="EMBL" id="RXOL01000013">
    <property type="protein sequence ID" value="RVQ64598.1"/>
    <property type="molecule type" value="Genomic_DNA"/>
</dbReference>